<gene>
    <name evidence="1" type="ORF">UFOPK2370_00922</name>
</gene>
<evidence type="ECO:0000313" key="1">
    <source>
        <dbReference type="EMBL" id="CAB4690397.1"/>
    </source>
</evidence>
<dbReference type="AlphaFoldDB" id="A0A6J6NV22"/>
<organism evidence="1">
    <name type="scientific">freshwater metagenome</name>
    <dbReference type="NCBI Taxonomy" id="449393"/>
    <lineage>
        <taxon>unclassified sequences</taxon>
        <taxon>metagenomes</taxon>
        <taxon>ecological metagenomes</taxon>
    </lineage>
</organism>
<name>A0A6J6NV22_9ZZZZ</name>
<protein>
    <submittedName>
        <fullName evidence="1">Unannotated protein</fullName>
    </submittedName>
</protein>
<reference evidence="1" key="1">
    <citation type="submission" date="2020-05" db="EMBL/GenBank/DDBJ databases">
        <authorList>
            <person name="Chiriac C."/>
            <person name="Salcher M."/>
            <person name="Ghai R."/>
            <person name="Kavagutti S V."/>
        </authorList>
    </citation>
    <scope>NUCLEOTIDE SEQUENCE</scope>
</reference>
<sequence>MQLTELFAKFAGLRLSMVADAGLQTFGDSKTSGDVSTALDRELLIHLRKLADLAITDTATAVAEGYKRSKHVDIEVWTKSGQKRGLSDMPATSELRELKVVQVEDEAARLNELLALRKAILLETGLTLTKIIAAQQLIDEACITITGALDEAEAVAALLEMQAEIGLHYLPKHSQLWLDQTLFTRLER</sequence>
<accession>A0A6J6NV22</accession>
<proteinExistence type="predicted"/>
<dbReference type="EMBL" id="CAEZXK010000024">
    <property type="protein sequence ID" value="CAB4690397.1"/>
    <property type="molecule type" value="Genomic_DNA"/>
</dbReference>